<organism evidence="2 3">
    <name type="scientific">Potamilus streckersoni</name>
    <dbReference type="NCBI Taxonomy" id="2493646"/>
    <lineage>
        <taxon>Eukaryota</taxon>
        <taxon>Metazoa</taxon>
        <taxon>Spiralia</taxon>
        <taxon>Lophotrochozoa</taxon>
        <taxon>Mollusca</taxon>
        <taxon>Bivalvia</taxon>
        <taxon>Autobranchia</taxon>
        <taxon>Heteroconchia</taxon>
        <taxon>Palaeoheterodonta</taxon>
        <taxon>Unionida</taxon>
        <taxon>Unionoidea</taxon>
        <taxon>Unionidae</taxon>
        <taxon>Ambleminae</taxon>
        <taxon>Lampsilini</taxon>
        <taxon>Potamilus</taxon>
    </lineage>
</organism>
<dbReference type="EMBL" id="JAEAOA010001215">
    <property type="protein sequence ID" value="KAK3582937.1"/>
    <property type="molecule type" value="Genomic_DNA"/>
</dbReference>
<name>A0AAE0S045_9BIVA</name>
<reference evidence="2" key="1">
    <citation type="journal article" date="2021" name="Genome Biol. Evol.">
        <title>A High-Quality Reference Genome for a Parasitic Bivalve with Doubly Uniparental Inheritance (Bivalvia: Unionida).</title>
        <authorList>
            <person name="Smith C.H."/>
        </authorList>
    </citation>
    <scope>NUCLEOTIDE SEQUENCE</scope>
    <source>
        <strain evidence="2">CHS0354</strain>
    </source>
</reference>
<dbReference type="Proteomes" id="UP001195483">
    <property type="component" value="Unassembled WGS sequence"/>
</dbReference>
<proteinExistence type="predicted"/>
<feature type="region of interest" description="Disordered" evidence="1">
    <location>
        <begin position="1"/>
        <end position="67"/>
    </location>
</feature>
<accession>A0AAE0S045</accession>
<gene>
    <name evidence="2" type="ORF">CHS0354_019944</name>
</gene>
<sequence>MKQQQLLLSQKYNQQTQVQESKTTKSTTTGNQSSIAEMETEQEREVKRSKRREEKERRERKNKVSFKTSVQKITLNLSTFLVAIVEMRGSRLGNKNEQYSSFGD</sequence>
<protein>
    <submittedName>
        <fullName evidence="2">Uncharacterized protein</fullName>
    </submittedName>
</protein>
<comment type="caution">
    <text evidence="2">The sequence shown here is derived from an EMBL/GenBank/DDBJ whole genome shotgun (WGS) entry which is preliminary data.</text>
</comment>
<reference evidence="2" key="3">
    <citation type="submission" date="2023-05" db="EMBL/GenBank/DDBJ databases">
        <authorList>
            <person name="Smith C.H."/>
        </authorList>
    </citation>
    <scope>NUCLEOTIDE SEQUENCE</scope>
    <source>
        <strain evidence="2">CHS0354</strain>
        <tissue evidence="2">Mantle</tissue>
    </source>
</reference>
<evidence type="ECO:0000313" key="3">
    <source>
        <dbReference type="Proteomes" id="UP001195483"/>
    </source>
</evidence>
<keyword evidence="3" id="KW-1185">Reference proteome</keyword>
<evidence type="ECO:0000313" key="2">
    <source>
        <dbReference type="EMBL" id="KAK3582937.1"/>
    </source>
</evidence>
<dbReference type="AlphaFoldDB" id="A0AAE0S045"/>
<feature type="compositionally biased region" description="Polar residues" evidence="1">
    <location>
        <begin position="1"/>
        <end position="35"/>
    </location>
</feature>
<evidence type="ECO:0000256" key="1">
    <source>
        <dbReference type="SAM" id="MobiDB-lite"/>
    </source>
</evidence>
<reference evidence="2" key="2">
    <citation type="journal article" date="2021" name="Genome Biol. Evol.">
        <title>Developing a high-quality reference genome for a parasitic bivalve with doubly uniparental inheritance (Bivalvia: Unionida).</title>
        <authorList>
            <person name="Smith C.H."/>
        </authorList>
    </citation>
    <scope>NUCLEOTIDE SEQUENCE</scope>
    <source>
        <strain evidence="2">CHS0354</strain>
        <tissue evidence="2">Mantle</tissue>
    </source>
</reference>
<feature type="compositionally biased region" description="Basic and acidic residues" evidence="1">
    <location>
        <begin position="41"/>
        <end position="59"/>
    </location>
</feature>